<dbReference type="SMART" id="SM00530">
    <property type="entry name" value="HTH_XRE"/>
    <property type="match status" value="1"/>
</dbReference>
<dbReference type="Gene3D" id="1.10.260.40">
    <property type="entry name" value="lambda repressor-like DNA-binding domains"/>
    <property type="match status" value="1"/>
</dbReference>
<accession>A0A368VLA2</accession>
<dbReference type="InterPro" id="IPR001387">
    <property type="entry name" value="Cro/C1-type_HTH"/>
</dbReference>
<organism evidence="3 4">
    <name type="scientific">Paenibacillus prosopidis</name>
    <dbReference type="NCBI Taxonomy" id="630520"/>
    <lineage>
        <taxon>Bacteria</taxon>
        <taxon>Bacillati</taxon>
        <taxon>Bacillota</taxon>
        <taxon>Bacilli</taxon>
        <taxon>Bacillales</taxon>
        <taxon>Paenibacillaceae</taxon>
        <taxon>Paenibacillus</taxon>
    </lineage>
</organism>
<gene>
    <name evidence="3" type="ORF">DFP97_12285</name>
</gene>
<dbReference type="PANTHER" id="PTHR46797">
    <property type="entry name" value="HTH-TYPE TRANSCRIPTIONAL REGULATOR"/>
    <property type="match status" value="1"/>
</dbReference>
<dbReference type="PROSITE" id="PS50943">
    <property type="entry name" value="HTH_CROC1"/>
    <property type="match status" value="1"/>
</dbReference>
<dbReference type="InterPro" id="IPR010982">
    <property type="entry name" value="Lambda_DNA-bd_dom_sf"/>
</dbReference>
<dbReference type="GO" id="GO:0003677">
    <property type="term" value="F:DNA binding"/>
    <property type="evidence" value="ECO:0007669"/>
    <property type="project" value="UniProtKB-KW"/>
</dbReference>
<dbReference type="AlphaFoldDB" id="A0A368VLA2"/>
<name>A0A368VLA2_9BACL</name>
<dbReference type="OrthoDB" id="5461347at2"/>
<dbReference type="InterPro" id="IPR050807">
    <property type="entry name" value="TransReg_Diox_bact_type"/>
</dbReference>
<dbReference type="CDD" id="cd00093">
    <property type="entry name" value="HTH_XRE"/>
    <property type="match status" value="1"/>
</dbReference>
<keyword evidence="4" id="KW-1185">Reference proteome</keyword>
<reference evidence="3 4" key="1">
    <citation type="submission" date="2018-07" db="EMBL/GenBank/DDBJ databases">
        <title>Genomic Encyclopedia of Type Strains, Phase III (KMG-III): the genomes of soil and plant-associated and newly described type strains.</title>
        <authorList>
            <person name="Whitman W."/>
        </authorList>
    </citation>
    <scope>NUCLEOTIDE SEQUENCE [LARGE SCALE GENOMIC DNA]</scope>
    <source>
        <strain evidence="3 4">CECT 7506</strain>
    </source>
</reference>
<feature type="domain" description="HTH cro/C1-type" evidence="2">
    <location>
        <begin position="7"/>
        <end position="61"/>
    </location>
</feature>
<evidence type="ECO:0000313" key="3">
    <source>
        <dbReference type="EMBL" id="RCW41649.1"/>
    </source>
</evidence>
<dbReference type="PANTHER" id="PTHR46797:SF1">
    <property type="entry name" value="METHYLPHOSPHONATE SYNTHASE"/>
    <property type="match status" value="1"/>
</dbReference>
<keyword evidence="1 3" id="KW-0238">DNA-binding</keyword>
<evidence type="ECO:0000256" key="1">
    <source>
        <dbReference type="ARBA" id="ARBA00023125"/>
    </source>
</evidence>
<dbReference type="Proteomes" id="UP000252415">
    <property type="component" value="Unassembled WGS sequence"/>
</dbReference>
<evidence type="ECO:0000313" key="4">
    <source>
        <dbReference type="Proteomes" id="UP000252415"/>
    </source>
</evidence>
<dbReference type="SUPFAM" id="SSF47413">
    <property type="entry name" value="lambda repressor-like DNA-binding domains"/>
    <property type="match status" value="1"/>
</dbReference>
<dbReference type="GO" id="GO:0003700">
    <property type="term" value="F:DNA-binding transcription factor activity"/>
    <property type="evidence" value="ECO:0007669"/>
    <property type="project" value="TreeGrafter"/>
</dbReference>
<dbReference type="Pfam" id="PF01381">
    <property type="entry name" value="HTH_3"/>
    <property type="match status" value="1"/>
</dbReference>
<proteinExistence type="predicted"/>
<dbReference type="GO" id="GO:0005829">
    <property type="term" value="C:cytosol"/>
    <property type="evidence" value="ECO:0007669"/>
    <property type="project" value="TreeGrafter"/>
</dbReference>
<sequence>MNIGSKIRALRLDRDMTTPEVAAKANVTQSTISEVENDNRSPSLNTLEKICNALNVPIMEVLPIEHHLGLLRYSISQDEKNILTYLHSLTKEEREIWFDAYNIVKKMPLNEKKQFIATNGYSFTKEEKELLDIYSQLSQEERKNFYALFSSLLKSKK</sequence>
<comment type="caution">
    <text evidence="3">The sequence shown here is derived from an EMBL/GenBank/DDBJ whole genome shotgun (WGS) entry which is preliminary data.</text>
</comment>
<dbReference type="RefSeq" id="WP_114383745.1">
    <property type="nucleotide sequence ID" value="NZ_QPJD01000022.1"/>
</dbReference>
<evidence type="ECO:0000259" key="2">
    <source>
        <dbReference type="PROSITE" id="PS50943"/>
    </source>
</evidence>
<protein>
    <submittedName>
        <fullName evidence="3">DNA-binding XRE family transcriptional regulator</fullName>
    </submittedName>
</protein>
<dbReference type="EMBL" id="QPJD01000022">
    <property type="protein sequence ID" value="RCW41649.1"/>
    <property type="molecule type" value="Genomic_DNA"/>
</dbReference>